<dbReference type="InterPro" id="IPR006442">
    <property type="entry name" value="Antitoxin_Phd/YefM"/>
</dbReference>
<accession>A0ABU5RUJ3</accession>
<dbReference type="NCBIfam" id="TIGR01552">
    <property type="entry name" value="phd_fam"/>
    <property type="match status" value="1"/>
</dbReference>
<evidence type="ECO:0000313" key="4">
    <source>
        <dbReference type="Proteomes" id="UP001304461"/>
    </source>
</evidence>
<evidence type="ECO:0000313" key="3">
    <source>
        <dbReference type="EMBL" id="MEA5391433.1"/>
    </source>
</evidence>
<dbReference type="Gene3D" id="3.40.1620.10">
    <property type="entry name" value="YefM-like domain"/>
    <property type="match status" value="1"/>
</dbReference>
<keyword evidence="4" id="KW-1185">Reference proteome</keyword>
<gene>
    <name evidence="3" type="ORF">VB738_09195</name>
</gene>
<organism evidence="3 4">
    <name type="scientific">Cyanobium gracile UHCC 0139</name>
    <dbReference type="NCBI Taxonomy" id="3110308"/>
    <lineage>
        <taxon>Bacteria</taxon>
        <taxon>Bacillati</taxon>
        <taxon>Cyanobacteriota</taxon>
        <taxon>Cyanophyceae</taxon>
        <taxon>Synechococcales</taxon>
        <taxon>Prochlorococcaceae</taxon>
        <taxon>Cyanobium</taxon>
    </lineage>
</organism>
<evidence type="ECO:0000256" key="2">
    <source>
        <dbReference type="RuleBase" id="RU362080"/>
    </source>
</evidence>
<proteinExistence type="inferred from homology"/>
<dbReference type="EMBL" id="JAYGHX010000005">
    <property type="protein sequence ID" value="MEA5391433.1"/>
    <property type="molecule type" value="Genomic_DNA"/>
</dbReference>
<name>A0ABU5RUJ3_9CYAN</name>
<dbReference type="RefSeq" id="WP_323305467.1">
    <property type="nucleotide sequence ID" value="NZ_JAYGHX010000005.1"/>
</dbReference>
<reference evidence="3 4" key="1">
    <citation type="submission" date="2023-12" db="EMBL/GenBank/DDBJ databases">
        <title>Baltic Sea Cyanobacteria.</title>
        <authorList>
            <person name="Delbaje E."/>
            <person name="Fewer D.P."/>
            <person name="Shishido T.K."/>
        </authorList>
    </citation>
    <scope>NUCLEOTIDE SEQUENCE [LARGE SCALE GENOMIC DNA]</scope>
    <source>
        <strain evidence="3 4">UHCC 0139</strain>
    </source>
</reference>
<comment type="caution">
    <text evidence="3">The sequence shown here is derived from an EMBL/GenBank/DDBJ whole genome shotgun (WGS) entry which is preliminary data.</text>
</comment>
<protein>
    <recommendedName>
        <fullName evidence="2">Antitoxin</fullName>
    </recommendedName>
</protein>
<dbReference type="InterPro" id="IPR036165">
    <property type="entry name" value="YefM-like_sf"/>
</dbReference>
<comment type="function">
    <text evidence="2">Antitoxin component of a type II toxin-antitoxin (TA) system.</text>
</comment>
<dbReference type="SUPFAM" id="SSF143120">
    <property type="entry name" value="YefM-like"/>
    <property type="match status" value="1"/>
</dbReference>
<evidence type="ECO:0000256" key="1">
    <source>
        <dbReference type="ARBA" id="ARBA00009981"/>
    </source>
</evidence>
<dbReference type="Proteomes" id="UP001304461">
    <property type="component" value="Unassembled WGS sequence"/>
</dbReference>
<comment type="similarity">
    <text evidence="1 2">Belongs to the phD/YefM antitoxin family.</text>
</comment>
<dbReference type="Pfam" id="PF02604">
    <property type="entry name" value="PhdYeFM_antitox"/>
    <property type="match status" value="1"/>
</dbReference>
<sequence length="83" mass="9138">MRSVGLAEAKAQLSALLDAVEMGDEVVITRRGQPVARLVREIPAPVEDAPTPWPERLRRFHDNQAPFPGDAVALVGELRRDRG</sequence>